<reference evidence="1" key="1">
    <citation type="journal article" date="2020" name="Stud. Mycol.">
        <title>101 Dothideomycetes genomes: a test case for predicting lifestyles and emergence of pathogens.</title>
        <authorList>
            <person name="Haridas S."/>
            <person name="Albert R."/>
            <person name="Binder M."/>
            <person name="Bloem J."/>
            <person name="Labutti K."/>
            <person name="Salamov A."/>
            <person name="Andreopoulos B."/>
            <person name="Baker S."/>
            <person name="Barry K."/>
            <person name="Bills G."/>
            <person name="Bluhm B."/>
            <person name="Cannon C."/>
            <person name="Castanera R."/>
            <person name="Culley D."/>
            <person name="Daum C."/>
            <person name="Ezra D."/>
            <person name="Gonzalez J."/>
            <person name="Henrissat B."/>
            <person name="Kuo A."/>
            <person name="Liang C."/>
            <person name="Lipzen A."/>
            <person name="Lutzoni F."/>
            <person name="Magnuson J."/>
            <person name="Mondo S."/>
            <person name="Nolan M."/>
            <person name="Ohm R."/>
            <person name="Pangilinan J."/>
            <person name="Park H.-J."/>
            <person name="Ramirez L."/>
            <person name="Alfaro M."/>
            <person name="Sun H."/>
            <person name="Tritt A."/>
            <person name="Yoshinaga Y."/>
            <person name="Zwiers L.-H."/>
            <person name="Turgeon B."/>
            <person name="Goodwin S."/>
            <person name="Spatafora J."/>
            <person name="Crous P."/>
            <person name="Grigoriev I."/>
        </authorList>
    </citation>
    <scope>NUCLEOTIDE SEQUENCE</scope>
    <source>
        <strain evidence="1">ATCC 36951</strain>
    </source>
</reference>
<dbReference type="RefSeq" id="XP_033666640.1">
    <property type="nucleotide sequence ID" value="XM_033813051.1"/>
</dbReference>
<evidence type="ECO:0008006" key="3">
    <source>
        <dbReference type="Google" id="ProtNLM"/>
    </source>
</evidence>
<proteinExistence type="predicted"/>
<dbReference type="EMBL" id="ML993599">
    <property type="protein sequence ID" value="KAF2165751.1"/>
    <property type="molecule type" value="Genomic_DNA"/>
</dbReference>
<dbReference type="Proteomes" id="UP000799537">
    <property type="component" value="Unassembled WGS sequence"/>
</dbReference>
<protein>
    <recommendedName>
        <fullName evidence="3">SnoaL-like domain-containing protein</fullName>
    </recommendedName>
</protein>
<evidence type="ECO:0000313" key="2">
    <source>
        <dbReference type="Proteomes" id="UP000799537"/>
    </source>
</evidence>
<dbReference type="AlphaFoldDB" id="A0A6A6CFA9"/>
<organism evidence="1 2">
    <name type="scientific">Zasmidium cellare ATCC 36951</name>
    <dbReference type="NCBI Taxonomy" id="1080233"/>
    <lineage>
        <taxon>Eukaryota</taxon>
        <taxon>Fungi</taxon>
        <taxon>Dikarya</taxon>
        <taxon>Ascomycota</taxon>
        <taxon>Pezizomycotina</taxon>
        <taxon>Dothideomycetes</taxon>
        <taxon>Dothideomycetidae</taxon>
        <taxon>Mycosphaerellales</taxon>
        <taxon>Mycosphaerellaceae</taxon>
        <taxon>Zasmidium</taxon>
    </lineage>
</organism>
<name>A0A6A6CFA9_ZASCE</name>
<dbReference type="GeneID" id="54566323"/>
<dbReference type="OrthoDB" id="3644271at2759"/>
<sequence length="166" mass="18300">MAISKPCIEDVKVQKPSPLPETATEEEIISHIESIVASIANAVNERQFDPNTAPWTSVASEFSMPAIGFRGEAKSREDYVDGFKNLALPYPNFRIEPLKMESYVLLAVGYAEVYLTAQSSGGRTLPMGIKRKGIGRHEFRRVDGAWMNVNETSFLGIGDGVAVFEM</sequence>
<accession>A0A6A6CFA9</accession>
<keyword evidence="2" id="KW-1185">Reference proteome</keyword>
<gene>
    <name evidence="1" type="ORF">M409DRAFT_55626</name>
</gene>
<evidence type="ECO:0000313" key="1">
    <source>
        <dbReference type="EMBL" id="KAF2165751.1"/>
    </source>
</evidence>